<dbReference type="Proteomes" id="UP000249377">
    <property type="component" value="Unassembled WGS sequence"/>
</dbReference>
<keyword evidence="1" id="KW-1133">Transmembrane helix</keyword>
<keyword evidence="4" id="KW-1185">Reference proteome</keyword>
<feature type="transmembrane region" description="Helical" evidence="1">
    <location>
        <begin position="38"/>
        <end position="58"/>
    </location>
</feature>
<dbReference type="Pfam" id="PF07670">
    <property type="entry name" value="Gate"/>
    <property type="match status" value="1"/>
</dbReference>
<proteinExistence type="predicted"/>
<accession>A0A328UAG2</accession>
<evidence type="ECO:0000313" key="4">
    <source>
        <dbReference type="Proteomes" id="UP000249377"/>
    </source>
</evidence>
<dbReference type="EMBL" id="QLYR01000011">
    <property type="protein sequence ID" value="RAQ22620.1"/>
    <property type="molecule type" value="Genomic_DNA"/>
</dbReference>
<dbReference type="RefSeq" id="WP_112333531.1">
    <property type="nucleotide sequence ID" value="NZ_JADPHD010000012.1"/>
</dbReference>
<evidence type="ECO:0000256" key="1">
    <source>
        <dbReference type="SAM" id="Phobius"/>
    </source>
</evidence>
<feature type="domain" description="Nucleoside transporter/FeoB GTPase Gate" evidence="2">
    <location>
        <begin position="42"/>
        <end position="150"/>
    </location>
</feature>
<evidence type="ECO:0000313" key="3">
    <source>
        <dbReference type="EMBL" id="RAQ22620.1"/>
    </source>
</evidence>
<comment type="caution">
    <text evidence="3">The sequence shown here is derived from an EMBL/GenBank/DDBJ whole genome shotgun (WGS) entry which is preliminary data.</text>
</comment>
<keyword evidence="1" id="KW-0812">Transmembrane</keyword>
<gene>
    <name evidence="3" type="ORF">DPQ25_12625</name>
</gene>
<organism evidence="3 4">
    <name type="scientific">Hydrogeniiclostridium mannosilyticum</name>
    <dbReference type="NCBI Taxonomy" id="2764322"/>
    <lineage>
        <taxon>Bacteria</taxon>
        <taxon>Bacillati</taxon>
        <taxon>Bacillota</taxon>
        <taxon>Clostridia</taxon>
        <taxon>Eubacteriales</taxon>
        <taxon>Acutalibacteraceae</taxon>
        <taxon>Hydrogeniiclostridium</taxon>
    </lineage>
</organism>
<name>A0A328UAG2_9FIRM</name>
<sequence>MLNAIWAGMIIVSLFCAVITGRMPELSAAVFQGAQSAVELILSMAGMMAAWTGLLKIAESGGLTTLLSRALGPVIGRLFPDCKQKPEAMHAVSMNLTANFLGIGNAATPMGIAAMKALDNGSGAASNSMVRFVVLNTASIQLIPTTLGILRAQYGAQAPFDIMPAVWLVSVAALAVGLLAAGIFEKGGNKKWNK</sequence>
<dbReference type="AlphaFoldDB" id="A0A328UAG2"/>
<feature type="transmembrane region" description="Helical" evidence="1">
    <location>
        <begin position="162"/>
        <end position="184"/>
    </location>
</feature>
<keyword evidence="1" id="KW-0472">Membrane</keyword>
<feature type="transmembrane region" description="Helical" evidence="1">
    <location>
        <begin position="132"/>
        <end position="150"/>
    </location>
</feature>
<dbReference type="InterPro" id="IPR011642">
    <property type="entry name" value="Gate_dom"/>
</dbReference>
<reference evidence="3 4" key="1">
    <citation type="submission" date="2018-06" db="EMBL/GenBank/DDBJ databases">
        <title>Noncontiguous genome sequence of Ruminococcaceae bacterium ASD2818.</title>
        <authorList>
            <person name="Chaplin A.V."/>
            <person name="Sokolova S.R."/>
            <person name="Kochetkova T.O."/>
            <person name="Goltsov A.Y."/>
            <person name="Trofimov D.Y."/>
            <person name="Efimov B.A."/>
        </authorList>
    </citation>
    <scope>NUCLEOTIDE SEQUENCE [LARGE SCALE GENOMIC DNA]</scope>
    <source>
        <strain evidence="3 4">ASD2818</strain>
    </source>
</reference>
<protein>
    <submittedName>
        <fullName evidence="3">Spore maturation protein A</fullName>
    </submittedName>
</protein>
<evidence type="ECO:0000259" key="2">
    <source>
        <dbReference type="Pfam" id="PF07670"/>
    </source>
</evidence>